<keyword evidence="2 4" id="KW-0378">Hydrolase</keyword>
<feature type="domain" description="Glycoside hydrolase family 5" evidence="5">
    <location>
        <begin position="40"/>
        <end position="368"/>
    </location>
</feature>
<feature type="domain" description="Glycoside hydrolase family 5 C-terminal" evidence="6">
    <location>
        <begin position="388"/>
        <end position="452"/>
    </location>
</feature>
<comment type="caution">
    <text evidence="8">The sequence shown here is derived from an EMBL/GenBank/DDBJ whole genome shotgun (WGS) entry which is preliminary data.</text>
</comment>
<dbReference type="InterPro" id="IPR041036">
    <property type="entry name" value="GH5_C"/>
</dbReference>
<dbReference type="Gene3D" id="3.20.20.80">
    <property type="entry name" value="Glycosidases"/>
    <property type="match status" value="1"/>
</dbReference>
<evidence type="ECO:0000256" key="3">
    <source>
        <dbReference type="ARBA" id="ARBA00023295"/>
    </source>
</evidence>
<evidence type="ECO:0000313" key="9">
    <source>
        <dbReference type="Proteomes" id="UP000682733"/>
    </source>
</evidence>
<dbReference type="Pfam" id="PF18564">
    <property type="entry name" value="Glyco_hydro_5_C"/>
    <property type="match status" value="1"/>
</dbReference>
<comment type="similarity">
    <text evidence="1 4">Belongs to the glycosyl hydrolase 5 (cellulase A) family.</text>
</comment>
<dbReference type="GO" id="GO:0000272">
    <property type="term" value="P:polysaccharide catabolic process"/>
    <property type="evidence" value="ECO:0007669"/>
    <property type="project" value="InterPro"/>
</dbReference>
<dbReference type="PANTHER" id="PTHR31308">
    <property type="match status" value="1"/>
</dbReference>
<dbReference type="Proteomes" id="UP000682733">
    <property type="component" value="Unassembled WGS sequence"/>
</dbReference>
<dbReference type="SUPFAM" id="SSF51445">
    <property type="entry name" value="(Trans)glycosidases"/>
    <property type="match status" value="1"/>
</dbReference>
<evidence type="ECO:0000256" key="2">
    <source>
        <dbReference type="ARBA" id="ARBA00022801"/>
    </source>
</evidence>
<evidence type="ECO:0000256" key="1">
    <source>
        <dbReference type="ARBA" id="ARBA00005641"/>
    </source>
</evidence>
<reference evidence="8" key="1">
    <citation type="submission" date="2021-02" db="EMBL/GenBank/DDBJ databases">
        <authorList>
            <person name="Nowell W R."/>
        </authorList>
    </citation>
    <scope>NUCLEOTIDE SEQUENCE</scope>
</reference>
<sequence length="475" mass="53300">MSVRGQYIVDSCGRVRIFHGINAVQKGFPWYPVFPNPPLLDPSYMKNLSDWGFNVIRLGIMWAGTEPQEGVYNETYLSIMKTIVESAQNNGIYVILDMHQDVLSSQLAEYDGIPLWLYNKFPACVPDTCSILHLPTVSICYNYSCPFSAGTVSGTNWALGYLTSECSYKFQQLYHNNNGAVVSWSMFWNKIARTFGSYSNVLGYELINEPWAGDVYKNPALLLPGVTGRLNLLPVYDKLNEAIRADDTESLLFYQPVTWGVVLNEVVAGTGFTRVPGGDQYRNLSVLAYHWYCFTISIDPANPTFAKTTCGVLGDSVFQSIRSDVKRTGGSSFLTEFGFDPTSPVDNQDNMFVLEKSDQYFQSWTVWGIDFLDGTGNVEDDIVLKFSRPYARAIAGKPISMFYDQDNTKCFTLTYILKASIQCHTEIYLPPMVYDSNKVVTLSSQLQWMPNSGDANVIDVYNISTLPIGEFATIK</sequence>
<dbReference type="EMBL" id="CAJOBA010035245">
    <property type="protein sequence ID" value="CAF4001104.1"/>
    <property type="molecule type" value="Genomic_DNA"/>
</dbReference>
<dbReference type="InterPro" id="IPR013780">
    <property type="entry name" value="Glyco_hydro_b"/>
</dbReference>
<dbReference type="InterPro" id="IPR052066">
    <property type="entry name" value="Glycosphingolipid_Hydrolases"/>
</dbReference>
<evidence type="ECO:0000259" key="6">
    <source>
        <dbReference type="Pfam" id="PF18564"/>
    </source>
</evidence>
<dbReference type="Gene3D" id="2.60.40.1180">
    <property type="entry name" value="Golgi alpha-mannosidase II"/>
    <property type="match status" value="1"/>
</dbReference>
<feature type="non-terminal residue" evidence="8">
    <location>
        <position position="1"/>
    </location>
</feature>
<evidence type="ECO:0000313" key="8">
    <source>
        <dbReference type="EMBL" id="CAF4001104.1"/>
    </source>
</evidence>
<dbReference type="InterPro" id="IPR001547">
    <property type="entry name" value="Glyco_hydro_5"/>
</dbReference>
<dbReference type="InterPro" id="IPR017853">
    <property type="entry name" value="GH"/>
</dbReference>
<dbReference type="Pfam" id="PF00150">
    <property type="entry name" value="Cellulase"/>
    <property type="match status" value="1"/>
</dbReference>
<dbReference type="AlphaFoldDB" id="A0A8S2NH83"/>
<dbReference type="Proteomes" id="UP000677228">
    <property type="component" value="Unassembled WGS sequence"/>
</dbReference>
<gene>
    <name evidence="7" type="ORF">OVA965_LOCUS23488</name>
    <name evidence="8" type="ORF">TMI583_LOCUS24209</name>
</gene>
<evidence type="ECO:0000313" key="7">
    <source>
        <dbReference type="EMBL" id="CAF1190009.1"/>
    </source>
</evidence>
<keyword evidence="3 4" id="KW-0326">Glycosidase</keyword>
<dbReference type="PANTHER" id="PTHR31308:SF3">
    <property type="entry name" value="ENDOGLYCOCERAMIDASE"/>
    <property type="match status" value="1"/>
</dbReference>
<evidence type="ECO:0000259" key="5">
    <source>
        <dbReference type="Pfam" id="PF00150"/>
    </source>
</evidence>
<dbReference type="GO" id="GO:0016042">
    <property type="term" value="P:lipid catabolic process"/>
    <property type="evidence" value="ECO:0007669"/>
    <property type="project" value="UniProtKB-ARBA"/>
</dbReference>
<evidence type="ECO:0000256" key="4">
    <source>
        <dbReference type="RuleBase" id="RU361153"/>
    </source>
</evidence>
<protein>
    <submittedName>
        <fullName evidence="8">Uncharacterized protein</fullName>
    </submittedName>
</protein>
<organism evidence="8 9">
    <name type="scientific">Didymodactylos carnosus</name>
    <dbReference type="NCBI Taxonomy" id="1234261"/>
    <lineage>
        <taxon>Eukaryota</taxon>
        <taxon>Metazoa</taxon>
        <taxon>Spiralia</taxon>
        <taxon>Gnathifera</taxon>
        <taxon>Rotifera</taxon>
        <taxon>Eurotatoria</taxon>
        <taxon>Bdelloidea</taxon>
        <taxon>Philodinida</taxon>
        <taxon>Philodinidae</taxon>
        <taxon>Didymodactylos</taxon>
    </lineage>
</organism>
<dbReference type="EMBL" id="CAJNOK010013714">
    <property type="protein sequence ID" value="CAF1190009.1"/>
    <property type="molecule type" value="Genomic_DNA"/>
</dbReference>
<dbReference type="GO" id="GO:1901136">
    <property type="term" value="P:carbohydrate derivative catabolic process"/>
    <property type="evidence" value="ECO:0007669"/>
    <property type="project" value="UniProtKB-ARBA"/>
</dbReference>
<dbReference type="GO" id="GO:0004553">
    <property type="term" value="F:hydrolase activity, hydrolyzing O-glycosyl compounds"/>
    <property type="evidence" value="ECO:0007669"/>
    <property type="project" value="InterPro"/>
</dbReference>
<name>A0A8S2NH83_9BILA</name>
<accession>A0A8S2NH83</accession>
<proteinExistence type="inferred from homology"/>